<dbReference type="InterPro" id="IPR020456">
    <property type="entry name" value="Acylphosphatase"/>
</dbReference>
<proteinExistence type="inferred from homology"/>
<feature type="domain" description="Acylphosphatase-like" evidence="6">
    <location>
        <begin position="21"/>
        <end position="109"/>
    </location>
</feature>
<comment type="catalytic activity">
    <reaction evidence="3 4">
        <text>an acyl phosphate + H2O = a carboxylate + phosphate + H(+)</text>
        <dbReference type="Rhea" id="RHEA:14965"/>
        <dbReference type="ChEBI" id="CHEBI:15377"/>
        <dbReference type="ChEBI" id="CHEBI:15378"/>
        <dbReference type="ChEBI" id="CHEBI:29067"/>
        <dbReference type="ChEBI" id="CHEBI:43474"/>
        <dbReference type="ChEBI" id="CHEBI:59918"/>
        <dbReference type="EC" id="3.6.1.7"/>
    </reaction>
</comment>
<dbReference type="SUPFAM" id="SSF54975">
    <property type="entry name" value="Acylphosphatase/BLUF domain-like"/>
    <property type="match status" value="1"/>
</dbReference>
<comment type="caution">
    <text evidence="7">The sequence shown here is derived from an EMBL/GenBank/DDBJ whole genome shotgun (WGS) entry which is preliminary data.</text>
</comment>
<dbReference type="EC" id="3.6.1.7" evidence="2 4"/>
<keyword evidence="4" id="KW-0378">Hydrolase</keyword>
<dbReference type="Pfam" id="PF00708">
    <property type="entry name" value="Acylphosphatase"/>
    <property type="match status" value="1"/>
</dbReference>
<keyword evidence="8" id="KW-1185">Reference proteome</keyword>
<evidence type="ECO:0000259" key="6">
    <source>
        <dbReference type="PROSITE" id="PS51160"/>
    </source>
</evidence>
<evidence type="ECO:0000256" key="1">
    <source>
        <dbReference type="ARBA" id="ARBA00005614"/>
    </source>
</evidence>
<evidence type="ECO:0000256" key="2">
    <source>
        <dbReference type="ARBA" id="ARBA00012150"/>
    </source>
</evidence>
<evidence type="ECO:0000313" key="8">
    <source>
        <dbReference type="Proteomes" id="UP000245754"/>
    </source>
</evidence>
<dbReference type="PANTHER" id="PTHR47268:SF4">
    <property type="entry name" value="ACYLPHOSPHATASE"/>
    <property type="match status" value="1"/>
</dbReference>
<dbReference type="Gene3D" id="3.30.70.100">
    <property type="match status" value="1"/>
</dbReference>
<feature type="active site" evidence="4">
    <location>
        <position position="36"/>
    </location>
</feature>
<comment type="similarity">
    <text evidence="1 5">Belongs to the acylphosphatase family.</text>
</comment>
<evidence type="ECO:0000256" key="4">
    <source>
        <dbReference type="PROSITE-ProRule" id="PRU00520"/>
    </source>
</evidence>
<dbReference type="EMBL" id="QGGT01000007">
    <property type="protein sequence ID" value="PWK32374.1"/>
    <property type="molecule type" value="Genomic_DNA"/>
</dbReference>
<dbReference type="PROSITE" id="PS51160">
    <property type="entry name" value="ACYLPHOSPHATASE_3"/>
    <property type="match status" value="1"/>
</dbReference>
<protein>
    <recommendedName>
        <fullName evidence="2 4">acylphosphatase</fullName>
        <ecNumber evidence="2 4">3.6.1.7</ecNumber>
    </recommendedName>
</protein>
<dbReference type="AlphaFoldDB" id="A0A316ELH9"/>
<dbReference type="PROSITE" id="PS00151">
    <property type="entry name" value="ACYLPHOSPHATASE_2"/>
    <property type="match status" value="1"/>
</dbReference>
<evidence type="ECO:0000256" key="5">
    <source>
        <dbReference type="RuleBase" id="RU004168"/>
    </source>
</evidence>
<dbReference type="InterPro" id="IPR001792">
    <property type="entry name" value="Acylphosphatase-like_dom"/>
</dbReference>
<evidence type="ECO:0000256" key="3">
    <source>
        <dbReference type="ARBA" id="ARBA00047645"/>
    </source>
</evidence>
<dbReference type="InterPro" id="IPR036046">
    <property type="entry name" value="Acylphosphatase-like_dom_sf"/>
</dbReference>
<feature type="active site" evidence="4">
    <location>
        <position position="54"/>
    </location>
</feature>
<evidence type="ECO:0000313" key="7">
    <source>
        <dbReference type="EMBL" id="PWK32374.1"/>
    </source>
</evidence>
<reference evidence="7 8" key="1">
    <citation type="submission" date="2018-05" db="EMBL/GenBank/DDBJ databases">
        <title>Genomic Encyclopedia of Type Strains, Phase IV (KMG-V): Genome sequencing to study the core and pangenomes of soil and plant-associated prokaryotes.</title>
        <authorList>
            <person name="Whitman W."/>
        </authorList>
    </citation>
    <scope>NUCLEOTIDE SEQUENCE [LARGE SCALE GENOMIC DNA]</scope>
    <source>
        <strain evidence="7 8">SLV-132</strain>
    </source>
</reference>
<sequence length="111" mass="12318">MLRTIPSIIDNRADIPMTHDIWHLTAHGVVQGVGYRAACLERATALGLTGWVRNRTDGTVEVMAAGPIDRLEALREWMRHGPPAARVSRVDAKTGEGSVDRFDRFDWLPTA</sequence>
<accession>A0A316ELH9</accession>
<dbReference type="NCBIfam" id="NF011004">
    <property type="entry name" value="PRK14430.1"/>
    <property type="match status" value="1"/>
</dbReference>
<gene>
    <name evidence="7" type="ORF">C7419_107165</name>
</gene>
<name>A0A316ELH9_9BURK</name>
<organism evidence="7 8">
    <name type="scientific">Cupriavidus plantarum</name>
    <dbReference type="NCBI Taxonomy" id="942865"/>
    <lineage>
        <taxon>Bacteria</taxon>
        <taxon>Pseudomonadati</taxon>
        <taxon>Pseudomonadota</taxon>
        <taxon>Betaproteobacteria</taxon>
        <taxon>Burkholderiales</taxon>
        <taxon>Burkholderiaceae</taxon>
        <taxon>Cupriavidus</taxon>
    </lineage>
</organism>
<dbReference type="InterPro" id="IPR017968">
    <property type="entry name" value="Acylphosphatase_CS"/>
</dbReference>
<dbReference type="PANTHER" id="PTHR47268">
    <property type="entry name" value="ACYLPHOSPHATASE"/>
    <property type="match status" value="1"/>
</dbReference>
<dbReference type="Proteomes" id="UP000245754">
    <property type="component" value="Unassembled WGS sequence"/>
</dbReference>
<dbReference type="GO" id="GO:0003998">
    <property type="term" value="F:acylphosphatase activity"/>
    <property type="evidence" value="ECO:0007669"/>
    <property type="project" value="UniProtKB-EC"/>
</dbReference>